<dbReference type="RefSeq" id="WP_167680408.1">
    <property type="nucleotide sequence ID" value="NZ_CP050315.1"/>
</dbReference>
<reference evidence="1 2" key="1">
    <citation type="submission" date="2020-03" db="EMBL/GenBank/DDBJ databases">
        <title>Complete genome sequence of Shewanella sp.</title>
        <authorList>
            <person name="Kim Y.-S."/>
            <person name="Kim S.-J."/>
            <person name="Jung H.-K."/>
            <person name="Kim K.-H."/>
        </authorList>
    </citation>
    <scope>NUCLEOTIDE SEQUENCE [LARGE SCALE GENOMIC DNA]</scope>
    <source>
        <strain evidence="1 2">PN3F2</strain>
        <plasmid evidence="1 2">pPN3F2_2</plasmid>
    </source>
</reference>
<dbReference type="EMBL" id="CP050315">
    <property type="protein sequence ID" value="QIR16580.1"/>
    <property type="molecule type" value="Genomic_DNA"/>
</dbReference>
<dbReference type="Proteomes" id="UP000502608">
    <property type="component" value="Plasmid pPN3F2_2"/>
</dbReference>
<keyword evidence="2" id="KW-1185">Reference proteome</keyword>
<evidence type="ECO:0000313" key="1">
    <source>
        <dbReference type="EMBL" id="QIR16580.1"/>
    </source>
</evidence>
<geneLocation type="plasmid" evidence="1 2">
    <name>pPN3F2_2</name>
</geneLocation>
<proteinExistence type="predicted"/>
<keyword evidence="1" id="KW-0614">Plasmid</keyword>
<protein>
    <submittedName>
        <fullName evidence="1">Uncharacterized protein</fullName>
    </submittedName>
</protein>
<accession>A0A6G9QPR3</accession>
<gene>
    <name evidence="1" type="ORF">HBH39_19080</name>
</gene>
<evidence type="ECO:0000313" key="2">
    <source>
        <dbReference type="Proteomes" id="UP000502608"/>
    </source>
</evidence>
<organism evidence="1 2">
    <name type="scientific">Shewanella aestuarii</name>
    <dbReference type="NCBI Taxonomy" id="1028752"/>
    <lineage>
        <taxon>Bacteria</taxon>
        <taxon>Pseudomonadati</taxon>
        <taxon>Pseudomonadota</taxon>
        <taxon>Gammaproteobacteria</taxon>
        <taxon>Alteromonadales</taxon>
        <taxon>Shewanellaceae</taxon>
        <taxon>Shewanella</taxon>
    </lineage>
</organism>
<sequence>MLIKYQRWYEVNSTIKNECFQVLPKILKQMKEDSFDDDMLQACDAILNENDDGFTTKFKLQRFISCNELWPIVTLEHELVNQSRFNIRLYLSEPIEVITDYRLPTGWGAQLEWPDIGTIEELVQLSQKINKLNGDLVDSIAYFNCEIKVTDKVNVDDAPDDIKKMLYVQVVTDFLANGFAVERIQDAEHLAEIINKCETEFQESLRLLIKEFTSNQWVDTRIDQLFSKDNADWPMPRTILSNMQVLIEVIDNSDNHTDQQFTAQSAMLQILATQFERLEHTEKLSAYYTMTSNPAFNKNVLDEHYEFNRFAVHHEREIAEFNSCHQLANLIDNELQNITAVENEVRQSDDLSVQNAL</sequence>
<dbReference type="KEGG" id="saes:HBH39_19080"/>
<dbReference type="AlphaFoldDB" id="A0A6G9QPR3"/>
<name>A0A6G9QPR3_9GAMM</name>